<dbReference type="EMBL" id="HAEE01005546">
    <property type="protein sequence ID" value="SBR25566.1"/>
    <property type="molecule type" value="Transcribed_RNA"/>
</dbReference>
<feature type="non-terminal residue" evidence="2">
    <location>
        <position position="99"/>
    </location>
</feature>
<sequence length="99" mass="11568">MTKRMLVLVFVLILTTKCTLVLVLGAIKINSSSFSLTKTTLGLESHWCWPIRREMSKYQEKRAQILPSEAYFLLQVAFEAPPEYNLQSIRSYWRPLQMN</sequence>
<name>A0A1A8K013_NOTKU</name>
<reference evidence="2" key="2">
    <citation type="submission" date="2016-06" db="EMBL/GenBank/DDBJ databases">
        <title>The genome of a short-lived fish provides insights into sex chromosome evolution and the genetic control of aging.</title>
        <authorList>
            <person name="Reichwald K."/>
            <person name="Felder M."/>
            <person name="Petzold A."/>
            <person name="Koch P."/>
            <person name="Groth M."/>
            <person name="Platzer M."/>
        </authorList>
    </citation>
    <scope>NUCLEOTIDE SEQUENCE</scope>
    <source>
        <tissue evidence="2">Brain</tissue>
    </source>
</reference>
<protein>
    <submittedName>
        <fullName evidence="2">Si:ch1073-263o8.2</fullName>
    </submittedName>
    <submittedName>
        <fullName evidence="1">Si:ch211-263m18.4</fullName>
    </submittedName>
</protein>
<accession>A0A1A8K013</accession>
<reference evidence="2" key="1">
    <citation type="submission" date="2016-05" db="EMBL/GenBank/DDBJ databases">
        <authorList>
            <person name="Lavstsen T."/>
            <person name="Jespersen J.S."/>
        </authorList>
    </citation>
    <scope>NUCLEOTIDE SEQUENCE</scope>
    <source>
        <tissue evidence="2">Brain</tissue>
    </source>
</reference>
<dbReference type="AlphaFoldDB" id="A0A1A8K013"/>
<proteinExistence type="predicted"/>
<gene>
    <name evidence="2" type="primary">SI:CH1073-263O8.2</name>
    <name evidence="1" type="synonym">SI:CH211-263M18.4</name>
</gene>
<dbReference type="EMBL" id="HAED01007785">
    <property type="protein sequence ID" value="SBQ93997.1"/>
    <property type="molecule type" value="Transcribed_RNA"/>
</dbReference>
<evidence type="ECO:0000313" key="2">
    <source>
        <dbReference type="EMBL" id="SBR25566.1"/>
    </source>
</evidence>
<evidence type="ECO:0000313" key="1">
    <source>
        <dbReference type="EMBL" id="SBQ93997.1"/>
    </source>
</evidence>
<organism evidence="2">
    <name type="scientific">Nothobranchius kuhntae</name>
    <name type="common">Beira killifish</name>
    <dbReference type="NCBI Taxonomy" id="321403"/>
    <lineage>
        <taxon>Eukaryota</taxon>
        <taxon>Metazoa</taxon>
        <taxon>Chordata</taxon>
        <taxon>Craniata</taxon>
        <taxon>Vertebrata</taxon>
        <taxon>Euteleostomi</taxon>
        <taxon>Actinopterygii</taxon>
        <taxon>Neopterygii</taxon>
        <taxon>Teleostei</taxon>
        <taxon>Neoteleostei</taxon>
        <taxon>Acanthomorphata</taxon>
        <taxon>Ovalentaria</taxon>
        <taxon>Atherinomorphae</taxon>
        <taxon>Cyprinodontiformes</taxon>
        <taxon>Nothobranchiidae</taxon>
        <taxon>Nothobranchius</taxon>
    </lineage>
</organism>